<evidence type="ECO:0000313" key="2">
    <source>
        <dbReference type="EMBL" id="WXB18046.1"/>
    </source>
</evidence>
<feature type="signal peptide" evidence="1">
    <location>
        <begin position="1"/>
        <end position="23"/>
    </location>
</feature>
<evidence type="ECO:0000256" key="1">
    <source>
        <dbReference type="SAM" id="SignalP"/>
    </source>
</evidence>
<name>A0ABZ2M631_9BACT</name>
<dbReference type="RefSeq" id="WP_394827686.1">
    <property type="nucleotide sequence ID" value="NZ_CP089984.1"/>
</dbReference>
<proteinExistence type="predicted"/>
<reference evidence="2 3" key="1">
    <citation type="submission" date="2021-12" db="EMBL/GenBank/DDBJ databases">
        <title>Discovery of the Pendulisporaceae a myxobacterial family with distinct sporulation behavior and unique specialized metabolism.</title>
        <authorList>
            <person name="Garcia R."/>
            <person name="Popoff A."/>
            <person name="Bader C.D."/>
            <person name="Loehr J."/>
            <person name="Walesch S."/>
            <person name="Walt C."/>
            <person name="Boldt J."/>
            <person name="Bunk B."/>
            <person name="Haeckl F.J.F.P.J."/>
            <person name="Gunesch A.P."/>
            <person name="Birkelbach J."/>
            <person name="Nuebel U."/>
            <person name="Pietschmann T."/>
            <person name="Bach T."/>
            <person name="Mueller R."/>
        </authorList>
    </citation>
    <scope>NUCLEOTIDE SEQUENCE [LARGE SCALE GENOMIC DNA]</scope>
    <source>
        <strain evidence="2 3">MSr11954</strain>
    </source>
</reference>
<feature type="chain" id="PRO_5045938673" evidence="1">
    <location>
        <begin position="24"/>
        <end position="84"/>
    </location>
</feature>
<sequence length="84" mass="8963">MRRLTIVSAIALSLVLAAGAGYAAAAKQYQYTGTVTEVGSGTISVDKGGEIWQFSTEGSKDLKAKKGDKVTVYYKMVVQKIDTK</sequence>
<dbReference type="EMBL" id="CP089984">
    <property type="protein sequence ID" value="WXB18046.1"/>
    <property type="molecule type" value="Genomic_DNA"/>
</dbReference>
<organism evidence="2 3">
    <name type="scientific">Pendulispora albinea</name>
    <dbReference type="NCBI Taxonomy" id="2741071"/>
    <lineage>
        <taxon>Bacteria</taxon>
        <taxon>Pseudomonadati</taxon>
        <taxon>Myxococcota</taxon>
        <taxon>Myxococcia</taxon>
        <taxon>Myxococcales</taxon>
        <taxon>Sorangiineae</taxon>
        <taxon>Pendulisporaceae</taxon>
        <taxon>Pendulispora</taxon>
    </lineage>
</organism>
<keyword evidence="3" id="KW-1185">Reference proteome</keyword>
<dbReference type="Proteomes" id="UP001370348">
    <property type="component" value="Chromosome"/>
</dbReference>
<keyword evidence="1" id="KW-0732">Signal</keyword>
<protein>
    <submittedName>
        <fullName evidence="2">Uncharacterized protein</fullName>
    </submittedName>
</protein>
<evidence type="ECO:0000313" key="3">
    <source>
        <dbReference type="Proteomes" id="UP001370348"/>
    </source>
</evidence>
<gene>
    <name evidence="2" type="ORF">LZC94_12395</name>
</gene>
<accession>A0ABZ2M631</accession>